<keyword evidence="2 3" id="KW-0408">Iron</keyword>
<feature type="active site" evidence="3">
    <location>
        <position position="132"/>
    </location>
</feature>
<feature type="binding site" evidence="3">
    <location>
        <position position="89"/>
    </location>
    <ligand>
        <name>Fe cation</name>
        <dbReference type="ChEBI" id="CHEBI:24875"/>
    </ligand>
</feature>
<evidence type="ECO:0000313" key="5">
    <source>
        <dbReference type="Proteomes" id="UP000032431"/>
    </source>
</evidence>
<dbReference type="AlphaFoldDB" id="A0A078KQY2"/>
<evidence type="ECO:0000256" key="1">
    <source>
        <dbReference type="ARBA" id="ARBA00010759"/>
    </source>
</evidence>
<dbReference type="EC" id="3.5.1.88" evidence="3"/>
<dbReference type="NCBIfam" id="TIGR00079">
    <property type="entry name" value="pept_deformyl"/>
    <property type="match status" value="1"/>
</dbReference>
<gene>
    <name evidence="4" type="primary">def2</name>
    <name evidence="3" type="synonym">def</name>
    <name evidence="4" type="ORF">CCDG5_0417</name>
</gene>
<accession>A0A078KQY2</accession>
<evidence type="ECO:0000256" key="3">
    <source>
        <dbReference type="HAMAP-Rule" id="MF_00163"/>
    </source>
</evidence>
<sequence>MAIRNIIKLGDETLRKKSRKVDVINDRIKTLISDMADTLHSTDDGIGLAAPQVGVLRRVVVIDMGDGVKAYINPEIVSSQGSRKAVESCLSIPGRSATVIRPEKVTVKAMDEDGKEFTEEAQWLRAVCLCHEIDHLDGILFIDKAID</sequence>
<dbReference type="Gene3D" id="3.90.45.10">
    <property type="entry name" value="Peptide deformylase"/>
    <property type="match status" value="1"/>
</dbReference>
<name>A0A078KQY2_9FIRM</name>
<feature type="binding site" evidence="3">
    <location>
        <position position="135"/>
    </location>
    <ligand>
        <name>Fe cation</name>
        <dbReference type="ChEBI" id="CHEBI:24875"/>
    </ligand>
</feature>
<keyword evidence="3" id="KW-0479">Metal-binding</keyword>
<feature type="binding site" evidence="3">
    <location>
        <position position="131"/>
    </location>
    <ligand>
        <name>Fe cation</name>
        <dbReference type="ChEBI" id="CHEBI:24875"/>
    </ligand>
</feature>
<dbReference type="STRING" id="29343.CCDG5_0417"/>
<dbReference type="GO" id="GO:0006412">
    <property type="term" value="P:translation"/>
    <property type="evidence" value="ECO:0007669"/>
    <property type="project" value="UniProtKB-UniRule"/>
</dbReference>
<dbReference type="GO" id="GO:0042586">
    <property type="term" value="F:peptide deformylase activity"/>
    <property type="evidence" value="ECO:0007669"/>
    <property type="project" value="UniProtKB-UniRule"/>
</dbReference>
<dbReference type="PRINTS" id="PR01576">
    <property type="entry name" value="PDEFORMYLASE"/>
</dbReference>
<keyword evidence="3" id="KW-0648">Protein biosynthesis</keyword>
<organism evidence="4 5">
    <name type="scientific">[Clostridium] cellulosi</name>
    <dbReference type="NCBI Taxonomy" id="29343"/>
    <lineage>
        <taxon>Bacteria</taxon>
        <taxon>Bacillati</taxon>
        <taxon>Bacillota</taxon>
        <taxon>Clostridia</taxon>
        <taxon>Eubacteriales</taxon>
        <taxon>Oscillospiraceae</taxon>
        <taxon>Oscillospiraceae incertae sedis</taxon>
    </lineage>
</organism>
<dbReference type="PANTHER" id="PTHR10458:SF22">
    <property type="entry name" value="PEPTIDE DEFORMYLASE"/>
    <property type="match status" value="1"/>
</dbReference>
<evidence type="ECO:0000256" key="2">
    <source>
        <dbReference type="ARBA" id="ARBA00023004"/>
    </source>
</evidence>
<comment type="catalytic activity">
    <reaction evidence="3">
        <text>N-terminal N-formyl-L-methionyl-[peptide] + H2O = N-terminal L-methionyl-[peptide] + formate</text>
        <dbReference type="Rhea" id="RHEA:24420"/>
        <dbReference type="Rhea" id="RHEA-COMP:10639"/>
        <dbReference type="Rhea" id="RHEA-COMP:10640"/>
        <dbReference type="ChEBI" id="CHEBI:15377"/>
        <dbReference type="ChEBI" id="CHEBI:15740"/>
        <dbReference type="ChEBI" id="CHEBI:49298"/>
        <dbReference type="ChEBI" id="CHEBI:64731"/>
        <dbReference type="EC" id="3.5.1.88"/>
    </reaction>
</comment>
<dbReference type="PATRIC" id="fig|29343.3.peg.434"/>
<protein>
    <recommendedName>
        <fullName evidence="3">Peptide deformylase</fullName>
        <shortName evidence="3">PDF</shortName>
        <ecNumber evidence="3">3.5.1.88</ecNumber>
    </recommendedName>
    <alternativeName>
        <fullName evidence="3">Polypeptide deformylase</fullName>
    </alternativeName>
</protein>
<dbReference type="HOGENOM" id="CLU_061901_4_2_9"/>
<dbReference type="InterPro" id="IPR023635">
    <property type="entry name" value="Peptide_deformylase"/>
</dbReference>
<dbReference type="GO" id="GO:0046872">
    <property type="term" value="F:metal ion binding"/>
    <property type="evidence" value="ECO:0007669"/>
    <property type="project" value="UniProtKB-KW"/>
</dbReference>
<dbReference type="NCBIfam" id="NF001159">
    <property type="entry name" value="PRK00150.1-3"/>
    <property type="match status" value="1"/>
</dbReference>
<comment type="similarity">
    <text evidence="1 3">Belongs to the polypeptide deformylase family.</text>
</comment>
<dbReference type="OrthoDB" id="9784988at2"/>
<dbReference type="Proteomes" id="UP000032431">
    <property type="component" value="Chromosome I"/>
</dbReference>
<dbReference type="PANTHER" id="PTHR10458">
    <property type="entry name" value="PEPTIDE DEFORMYLASE"/>
    <property type="match status" value="1"/>
</dbReference>
<dbReference type="InterPro" id="IPR036821">
    <property type="entry name" value="Peptide_deformylase_sf"/>
</dbReference>
<dbReference type="Pfam" id="PF01327">
    <property type="entry name" value="Pep_deformylase"/>
    <property type="match status" value="1"/>
</dbReference>
<comment type="function">
    <text evidence="3">Removes the formyl group from the N-terminal Met of newly synthesized proteins. Requires at least a dipeptide for an efficient rate of reaction. N-terminal L-methionine is a prerequisite for activity but the enzyme has broad specificity at other positions.</text>
</comment>
<keyword evidence="3 4" id="KW-0378">Hydrolase</keyword>
<evidence type="ECO:0000313" key="4">
    <source>
        <dbReference type="EMBL" id="CDZ23555.1"/>
    </source>
</evidence>
<dbReference type="CDD" id="cd00487">
    <property type="entry name" value="Pep_deformylase"/>
    <property type="match status" value="1"/>
</dbReference>
<keyword evidence="5" id="KW-1185">Reference proteome</keyword>
<reference evidence="5" key="1">
    <citation type="submission" date="2014-07" db="EMBL/GenBank/DDBJ databases">
        <authorList>
            <person name="Wibberg D."/>
        </authorList>
    </citation>
    <scope>NUCLEOTIDE SEQUENCE [LARGE SCALE GENOMIC DNA]</scope>
    <source>
        <strain evidence="5">DG5</strain>
    </source>
</reference>
<comment type="cofactor">
    <cofactor evidence="3">
        <name>Fe(2+)</name>
        <dbReference type="ChEBI" id="CHEBI:29033"/>
    </cofactor>
    <text evidence="3">Binds 1 Fe(2+) ion.</text>
</comment>
<dbReference type="PIRSF" id="PIRSF004749">
    <property type="entry name" value="Pep_def"/>
    <property type="match status" value="1"/>
</dbReference>
<dbReference type="HAMAP" id="MF_00163">
    <property type="entry name" value="Pep_deformylase"/>
    <property type="match status" value="1"/>
</dbReference>
<dbReference type="SUPFAM" id="SSF56420">
    <property type="entry name" value="Peptide deformylase"/>
    <property type="match status" value="1"/>
</dbReference>
<dbReference type="EMBL" id="LM995447">
    <property type="protein sequence ID" value="CDZ23555.1"/>
    <property type="molecule type" value="Genomic_DNA"/>
</dbReference>
<dbReference type="KEGG" id="ccel:CCDG5_0417"/>
<proteinExistence type="inferred from homology"/>